<dbReference type="EMBL" id="CP066167">
    <property type="protein sequence ID" value="QQD18381.1"/>
    <property type="molecule type" value="Genomic_DNA"/>
</dbReference>
<evidence type="ECO:0000313" key="1">
    <source>
        <dbReference type="EMBL" id="QQD18009.1"/>
    </source>
</evidence>
<gene>
    <name evidence="2" type="ORF">I6N98_00440</name>
    <name evidence="3" type="ORF">I6N98_00730</name>
    <name evidence="4" type="ORF">I6N98_02835</name>
    <name evidence="5" type="ORF">I6N98_09165</name>
    <name evidence="1" type="ORF">I6N98_16965</name>
</gene>
<dbReference type="KEGG" id="snan:I6N98_09165"/>
<organism evidence="2 6">
    <name type="scientific">Spongiibacter nanhainus</name>
    <dbReference type="NCBI Taxonomy" id="2794344"/>
    <lineage>
        <taxon>Bacteria</taxon>
        <taxon>Pseudomonadati</taxon>
        <taxon>Pseudomonadota</taxon>
        <taxon>Gammaproteobacteria</taxon>
        <taxon>Cellvibrionales</taxon>
        <taxon>Spongiibacteraceae</taxon>
        <taxon>Spongiibacter</taxon>
    </lineage>
</organism>
<reference evidence="2 6" key="1">
    <citation type="submission" date="2020-12" db="EMBL/GenBank/DDBJ databases">
        <authorList>
            <person name="Shan Y."/>
        </authorList>
    </citation>
    <scope>NUCLEOTIDE SEQUENCE [LARGE SCALE GENOMIC DNA]</scope>
    <source>
        <strain evidence="6">csc3.9</strain>
        <strain evidence="2">Csc3.9</strain>
    </source>
</reference>
<dbReference type="RefSeq" id="WP_198569507.1">
    <property type="nucleotide sequence ID" value="NZ_CP066167.1"/>
</dbReference>
<dbReference type="Proteomes" id="UP000596063">
    <property type="component" value="Chromosome"/>
</dbReference>
<evidence type="ECO:0000313" key="3">
    <source>
        <dbReference type="EMBL" id="QQD18435.1"/>
    </source>
</evidence>
<evidence type="ECO:0000313" key="2">
    <source>
        <dbReference type="EMBL" id="QQD18381.1"/>
    </source>
</evidence>
<dbReference type="EMBL" id="CP066167">
    <property type="protein sequence ID" value="QQD19978.1"/>
    <property type="molecule type" value="Genomic_DNA"/>
</dbReference>
<dbReference type="KEGG" id="snan:I6N98_00440"/>
<proteinExistence type="predicted"/>
<dbReference type="AlphaFoldDB" id="A0A7T4UQ76"/>
<dbReference type="KEGG" id="snan:I6N98_00730"/>
<dbReference type="KEGG" id="snan:I6N98_02835"/>
<sequence length="99" mass="11355">MSTEPTSSKEQFWQAHFIAWEASGLSQIEYCKQHDLKPSNFAYWRTRANKKRRKFMPLSPPVTSDRLVLGLPHGIRLELPAHALAELLPTVLRALRESA</sequence>
<dbReference type="EMBL" id="CP066167">
    <property type="protein sequence ID" value="QQD18817.1"/>
    <property type="molecule type" value="Genomic_DNA"/>
</dbReference>
<dbReference type="EMBL" id="CP066167">
    <property type="protein sequence ID" value="QQD18009.1"/>
    <property type="molecule type" value="Genomic_DNA"/>
</dbReference>
<dbReference type="EMBL" id="CP066167">
    <property type="protein sequence ID" value="QQD18435.1"/>
    <property type="molecule type" value="Genomic_DNA"/>
</dbReference>
<dbReference type="KEGG" id="snan:I6N98_16965"/>
<evidence type="ECO:0000313" key="4">
    <source>
        <dbReference type="EMBL" id="QQD18817.1"/>
    </source>
</evidence>
<protein>
    <submittedName>
        <fullName evidence="2">IS66 family insertion sequence element accessory protein TnpB</fullName>
    </submittedName>
</protein>
<evidence type="ECO:0000313" key="6">
    <source>
        <dbReference type="Proteomes" id="UP000596063"/>
    </source>
</evidence>
<dbReference type="NCBIfam" id="NF047593">
    <property type="entry name" value="IS66_ISAeme5_TnpA"/>
    <property type="match status" value="1"/>
</dbReference>
<evidence type="ECO:0000313" key="5">
    <source>
        <dbReference type="EMBL" id="QQD19978.1"/>
    </source>
</evidence>
<keyword evidence="6" id="KW-1185">Reference proteome</keyword>
<name>A0A7T4UQ76_9GAMM</name>
<accession>A0A7T4UQ76</accession>